<proteinExistence type="predicted"/>
<keyword evidence="4" id="KW-1185">Reference proteome</keyword>
<evidence type="ECO:0000256" key="2">
    <source>
        <dbReference type="SAM" id="MobiDB-lite"/>
    </source>
</evidence>
<feature type="region of interest" description="Disordered" evidence="2">
    <location>
        <begin position="16"/>
        <end position="43"/>
    </location>
</feature>
<reference evidence="3" key="1">
    <citation type="submission" date="2020-11" db="EMBL/GenBank/DDBJ databases">
        <authorList>
            <consortium name="DOE Joint Genome Institute"/>
            <person name="Ahrendt S."/>
            <person name="Riley R."/>
            <person name="Andreopoulos W."/>
            <person name="Labutti K."/>
            <person name="Pangilinan J."/>
            <person name="Ruiz-Duenas F.J."/>
            <person name="Barrasa J.M."/>
            <person name="Sanchez-Garcia M."/>
            <person name="Camarero S."/>
            <person name="Miyauchi S."/>
            <person name="Serrano A."/>
            <person name="Linde D."/>
            <person name="Babiker R."/>
            <person name="Drula E."/>
            <person name="Ayuso-Fernandez I."/>
            <person name="Pacheco R."/>
            <person name="Padilla G."/>
            <person name="Ferreira P."/>
            <person name="Barriuso J."/>
            <person name="Kellner H."/>
            <person name="Castanera R."/>
            <person name="Alfaro M."/>
            <person name="Ramirez L."/>
            <person name="Pisabarro A.G."/>
            <person name="Kuo A."/>
            <person name="Tritt A."/>
            <person name="Lipzen A."/>
            <person name="He G."/>
            <person name="Yan M."/>
            <person name="Ng V."/>
            <person name="Cullen D."/>
            <person name="Martin F."/>
            <person name="Rosso M.-N."/>
            <person name="Henrissat B."/>
            <person name="Hibbett D."/>
            <person name="Martinez A.T."/>
            <person name="Grigoriev I.V."/>
        </authorList>
    </citation>
    <scope>NUCLEOTIDE SEQUENCE</scope>
    <source>
        <strain evidence="3">AH 40177</strain>
    </source>
</reference>
<evidence type="ECO:0000313" key="3">
    <source>
        <dbReference type="EMBL" id="KAF9063941.1"/>
    </source>
</evidence>
<protein>
    <submittedName>
        <fullName evidence="3">Uncharacterized protein</fullName>
    </submittedName>
</protein>
<gene>
    <name evidence="3" type="ORF">BDP27DRAFT_1426414</name>
</gene>
<dbReference type="EMBL" id="JADNRY010000135">
    <property type="protein sequence ID" value="KAF9063941.1"/>
    <property type="molecule type" value="Genomic_DNA"/>
</dbReference>
<comment type="caution">
    <text evidence="3">The sequence shown here is derived from an EMBL/GenBank/DDBJ whole genome shotgun (WGS) entry which is preliminary data.</text>
</comment>
<organism evidence="3 4">
    <name type="scientific">Rhodocollybia butyracea</name>
    <dbReference type="NCBI Taxonomy" id="206335"/>
    <lineage>
        <taxon>Eukaryota</taxon>
        <taxon>Fungi</taxon>
        <taxon>Dikarya</taxon>
        <taxon>Basidiomycota</taxon>
        <taxon>Agaricomycotina</taxon>
        <taxon>Agaricomycetes</taxon>
        <taxon>Agaricomycetidae</taxon>
        <taxon>Agaricales</taxon>
        <taxon>Marasmiineae</taxon>
        <taxon>Omphalotaceae</taxon>
        <taxon>Rhodocollybia</taxon>
    </lineage>
</organism>
<name>A0A9P5PID3_9AGAR</name>
<accession>A0A9P5PID3</accession>
<dbReference type="AlphaFoldDB" id="A0A9P5PID3"/>
<dbReference type="Proteomes" id="UP000772434">
    <property type="component" value="Unassembled WGS sequence"/>
</dbReference>
<keyword evidence="1" id="KW-0175">Coiled coil</keyword>
<evidence type="ECO:0000256" key="1">
    <source>
        <dbReference type="SAM" id="Coils"/>
    </source>
</evidence>
<feature type="coiled-coil region" evidence="1">
    <location>
        <begin position="65"/>
        <end position="120"/>
    </location>
</feature>
<sequence length="134" mass="14506">MGGQKSAATIARIQALNASKHNSENKELEPALPDTTNATNTSRRTRNGVNIACLTAQIIAKDTQIAELEEHLAHAAKSHQGLENHVTLVTSKLEKLSVANRTLSKEKKELEGKLIASKKNRGIALRSPLVPELI</sequence>
<evidence type="ECO:0000313" key="4">
    <source>
        <dbReference type="Proteomes" id="UP000772434"/>
    </source>
</evidence>